<dbReference type="GO" id="GO:0005760">
    <property type="term" value="C:gamma DNA polymerase complex"/>
    <property type="evidence" value="ECO:0007669"/>
    <property type="project" value="InterPro"/>
</dbReference>
<dbReference type="InterPro" id="IPR012337">
    <property type="entry name" value="RNaseH-like_sf"/>
</dbReference>
<keyword evidence="10" id="KW-0239">DNA-directed DNA polymerase</keyword>
<evidence type="ECO:0000256" key="9">
    <source>
        <dbReference type="ARBA" id="ARBA00022842"/>
    </source>
</evidence>
<name>A0A8F2W300_CANAR</name>
<dbReference type="InterPro" id="IPR001098">
    <property type="entry name" value="DNA-dir_DNA_pol_A_palm_dom"/>
</dbReference>
<evidence type="ECO:0000256" key="10">
    <source>
        <dbReference type="ARBA" id="ARBA00022932"/>
    </source>
</evidence>
<keyword evidence="12" id="KW-0496">Mitochondrion</keyword>
<keyword evidence="11" id="KW-0238">DNA-binding</keyword>
<evidence type="ECO:0000256" key="5">
    <source>
        <dbReference type="ARBA" id="ARBA00012417"/>
    </source>
</evidence>
<evidence type="ECO:0000256" key="17">
    <source>
        <dbReference type="SAM" id="MobiDB-lite"/>
    </source>
</evidence>
<evidence type="ECO:0000256" key="11">
    <source>
        <dbReference type="ARBA" id="ARBA00023125"/>
    </source>
</evidence>
<dbReference type="GO" id="GO:0006264">
    <property type="term" value="P:mitochondrial DNA replication"/>
    <property type="evidence" value="ECO:0007669"/>
    <property type="project" value="TreeGrafter"/>
</dbReference>
<feature type="domain" description="DNA-directed DNA polymerase family A palm" evidence="18">
    <location>
        <begin position="702"/>
        <end position="931"/>
    </location>
</feature>
<sequence>MIRAPLLKRLTRHIHAGGSLRKPASGKESPRVNQLGIQYLSQDVHRKVFPKNPPNAYKKVENEELLELTKQHLQHNKLLGKKTNISEPISIPNLPELVGKSSLDEHFTRIGFESSQPYLRMAEMLFSRDTNLPKRPAKWELTSGWTRYAPDKEPEKVEFPLENELVFDVEVMYKKSPYAVLCTAVSPKAWYGWVSPVLTSKTKSWNHLIPFNTQNDEKLLVGYNVSYDRARILEEYNIKESKAFFLDAMALHIALSGICSQQRPTWVKHKKHKVALESSENADTDNESSESQNADADGEVSMTDVAKELMEDPWLDKGATNSLANVAEFHCGIKLEKDIRDLFATEDKALIIESFQSLMDYCASDVSATYSVGKKLFPEFRERNPHPVSFAALKQLGKLFLPTTKKWDAYLKSAESLYERNRNQVSDILQERANELVRYITENDESLKPDTENDPWLKQLNWTLKKERLRKDGTPVANQAYLTGYPEWYRELFKTSVVDNGEKTRNMNITVRTRITPLILRLKWEGYPLIWTDTAGWCFKVPYDEDIINAMLAKNYTKARLSPKEAEQMLPELRDDGVFELFKVPHPDGPRKRCTIIMSRSYLRYFDSGVLTSEYDYATEILNLNAAASYWIGNRARISDQFVVYNDPKGASNNFFKTKKESKEHPEMGMILPKLCTMGTITRRATENTWLTASNSKANRIGSELKAMIEAPKGYAFVGADVDSEELWIASLIGDSMFRIHGGTSLGWMCLEGDKSEKTDLHSRTAEIMGISRNDAKIFNYGRIYGAGVKFATRLLKQCNVNLSDEQAEKLASALYEQTKGQTSSSKIFQRRVYHGGTESVMFNALEAIAYQERPRTPALGASITDALTQKYLNKNNYLTSRINWTIQSSGVDYLHLLIISMEYLLKRYKVDARLMITVHDEVRYMAKEEDKLKCALLLQIANLWTRAMFCEQLNILELPQSCAFFSEVDIDHVLRKEVSLDCVTPSHPTAIPPGKSYDMISLLRAINSGEVLKAKATPLKSARDLQYSNREPVINSLQGDESENLRIAKLRLQYSIDKDDWRCNVAIFNKLEREEKRRLTKPRSPALSGKPTRRRKIDDDPDLSKDGSASIKVQIQNASVLKKSRAPKSQFPFQRVAVKKTNSSLPRSTQASTTSSSSALPIQKNVSFGQAKASAGSRYVSTSYYSTFDGGLSGFYGGKRAYNKGTKKEQGNFALKFPKQSLGAFKRTFITSCLHTTRLWSSIDDHNFERPKKLRHELERKHKLHHQFISKHSSSAMLDHIVTLDVPFETETQAEIAMKTMSVDPILKKNEITVDYSIQNNLLTCKFAGISDRVIRVAVSSAIDNIKTIIECMEEFDGKEKTIFTNDE</sequence>
<dbReference type="Proteomes" id="UP000825438">
    <property type="component" value="Chromosome IV"/>
</dbReference>
<keyword evidence="7" id="KW-0548">Nucleotidyltransferase</keyword>
<evidence type="ECO:0000256" key="14">
    <source>
        <dbReference type="ARBA" id="ARBA00049244"/>
    </source>
</evidence>
<evidence type="ECO:0000313" key="19">
    <source>
        <dbReference type="EMBL" id="QWW24566.1"/>
    </source>
</evidence>
<dbReference type="Gene3D" id="3.30.420.390">
    <property type="match status" value="2"/>
</dbReference>
<keyword evidence="8" id="KW-0235">DNA replication</keyword>
<feature type="region of interest" description="Disordered" evidence="17">
    <location>
        <begin position="1138"/>
        <end position="1160"/>
    </location>
</feature>
<evidence type="ECO:0000256" key="16">
    <source>
        <dbReference type="ARBA" id="ARBA00069489"/>
    </source>
</evidence>
<accession>A0A8F2W300</accession>
<evidence type="ECO:0000256" key="8">
    <source>
        <dbReference type="ARBA" id="ARBA00022705"/>
    </source>
</evidence>
<dbReference type="SUPFAM" id="SSF53098">
    <property type="entry name" value="Ribonuclease H-like"/>
    <property type="match status" value="1"/>
</dbReference>
<comment type="catalytic activity">
    <reaction evidence="14">
        <text>DNA(n) + a 2'-deoxyribonucleoside 5'-triphosphate = DNA(n+1) + diphosphate</text>
        <dbReference type="Rhea" id="RHEA:22508"/>
        <dbReference type="Rhea" id="RHEA-COMP:17339"/>
        <dbReference type="Rhea" id="RHEA-COMP:17340"/>
        <dbReference type="ChEBI" id="CHEBI:33019"/>
        <dbReference type="ChEBI" id="CHEBI:61560"/>
        <dbReference type="ChEBI" id="CHEBI:173112"/>
        <dbReference type="EC" id="2.7.7.7"/>
    </reaction>
</comment>
<feature type="compositionally biased region" description="Basic and acidic residues" evidence="17">
    <location>
        <begin position="1097"/>
        <end position="1106"/>
    </location>
</feature>
<evidence type="ECO:0000256" key="2">
    <source>
        <dbReference type="ARBA" id="ARBA00004173"/>
    </source>
</evidence>
<dbReference type="Gene3D" id="3.30.310.50">
    <property type="entry name" value="Alpha-D-phosphohexomutase, C-terminal domain"/>
    <property type="match status" value="1"/>
</dbReference>
<dbReference type="PROSITE" id="PS00447">
    <property type="entry name" value="DNA_POLYMERASE_A"/>
    <property type="match status" value="1"/>
</dbReference>
<dbReference type="PANTHER" id="PTHR10267:SF0">
    <property type="entry name" value="DNA POLYMERASE SUBUNIT GAMMA-1"/>
    <property type="match status" value="1"/>
</dbReference>
<evidence type="ECO:0000256" key="4">
    <source>
        <dbReference type="ARBA" id="ARBA00007705"/>
    </source>
</evidence>
<dbReference type="InterPro" id="IPR002297">
    <property type="entry name" value="DNA-dir_DNA_pol_A_mt"/>
</dbReference>
<dbReference type="Gene3D" id="1.10.150.20">
    <property type="entry name" value="5' to 3' exonuclease, C-terminal subdomain"/>
    <property type="match status" value="1"/>
</dbReference>
<dbReference type="GO" id="GO:0003887">
    <property type="term" value="F:DNA-directed DNA polymerase activity"/>
    <property type="evidence" value="ECO:0007669"/>
    <property type="project" value="UniProtKB-KW"/>
</dbReference>
<dbReference type="Pfam" id="PF09341">
    <property type="entry name" value="Pcc1"/>
    <property type="match status" value="1"/>
</dbReference>
<reference evidence="19" key="1">
    <citation type="submission" date="2021-06" db="EMBL/GenBank/DDBJ databases">
        <title>Candida auris outbreak in lebanese hospital.</title>
        <authorList>
            <person name="Finianos M."/>
        </authorList>
    </citation>
    <scope>NUCLEOTIDE SEQUENCE</scope>
    <source>
        <strain evidence="19">CA7LBN</strain>
    </source>
</reference>
<dbReference type="Pfam" id="PF00476">
    <property type="entry name" value="DNA_pol_A"/>
    <property type="match status" value="1"/>
</dbReference>
<feature type="region of interest" description="Disordered" evidence="17">
    <location>
        <begin position="1076"/>
        <end position="1110"/>
    </location>
</feature>
<dbReference type="Pfam" id="PF18136">
    <property type="entry name" value="DNApol_Exo"/>
    <property type="match status" value="1"/>
</dbReference>
<evidence type="ECO:0000256" key="13">
    <source>
        <dbReference type="ARBA" id="ARBA00031966"/>
    </source>
</evidence>
<evidence type="ECO:0000256" key="7">
    <source>
        <dbReference type="ARBA" id="ARBA00022695"/>
    </source>
</evidence>
<comment type="function">
    <text evidence="15">Involved in the replication of mitochondrial DNA.</text>
</comment>
<dbReference type="GO" id="GO:0008408">
    <property type="term" value="F:3'-5' exonuclease activity"/>
    <property type="evidence" value="ECO:0007669"/>
    <property type="project" value="TreeGrafter"/>
</dbReference>
<dbReference type="SMART" id="SM00482">
    <property type="entry name" value="POLAc"/>
    <property type="match status" value="1"/>
</dbReference>
<dbReference type="InterPro" id="IPR043502">
    <property type="entry name" value="DNA/RNA_pol_sf"/>
</dbReference>
<protein>
    <recommendedName>
        <fullName evidence="16">DNA polymerase gamma</fullName>
        <ecNumber evidence="5">2.7.7.7</ecNumber>
    </recommendedName>
    <alternativeName>
        <fullName evidence="13">Mitochondrial DNA polymerase catalytic subunit</fullName>
    </alternativeName>
</protein>
<dbReference type="FunFam" id="1.10.150.20:FF:000035">
    <property type="entry name" value="DNA polymerase gamma, mitochondrial"/>
    <property type="match status" value="1"/>
</dbReference>
<feature type="compositionally biased region" description="Low complexity" evidence="17">
    <location>
        <begin position="1149"/>
        <end position="1160"/>
    </location>
</feature>
<keyword evidence="6" id="KW-0808">Transferase</keyword>
<keyword evidence="9" id="KW-0460">Magnesium</keyword>
<dbReference type="PANTHER" id="PTHR10267">
    <property type="entry name" value="DNA POLYMERASE SUBUNIT GAMMA-1"/>
    <property type="match status" value="1"/>
</dbReference>
<comment type="similarity">
    <text evidence="4">Belongs to the DNA polymerase type-A family.</text>
</comment>
<evidence type="ECO:0000256" key="6">
    <source>
        <dbReference type="ARBA" id="ARBA00022679"/>
    </source>
</evidence>
<dbReference type="Gene3D" id="3.30.70.370">
    <property type="match status" value="1"/>
</dbReference>
<dbReference type="GO" id="GO:0003677">
    <property type="term" value="F:DNA binding"/>
    <property type="evidence" value="ECO:0007669"/>
    <property type="project" value="UniProtKB-KW"/>
</dbReference>
<comment type="subcellular location">
    <subcellularLocation>
        <location evidence="2">Mitochondrion</location>
    </subcellularLocation>
</comment>
<dbReference type="EC" id="2.7.7.7" evidence="5"/>
<evidence type="ECO:0000256" key="3">
    <source>
        <dbReference type="ARBA" id="ARBA00007073"/>
    </source>
</evidence>
<dbReference type="PRINTS" id="PR00867">
    <property type="entry name" value="DNAPOLG"/>
</dbReference>
<evidence type="ECO:0000256" key="12">
    <source>
        <dbReference type="ARBA" id="ARBA00023128"/>
    </source>
</evidence>
<organism evidence="19">
    <name type="scientific">Candidozyma auris</name>
    <name type="common">Yeast</name>
    <name type="synonym">Candida auris</name>
    <dbReference type="NCBI Taxonomy" id="498019"/>
    <lineage>
        <taxon>Eukaryota</taxon>
        <taxon>Fungi</taxon>
        <taxon>Dikarya</taxon>
        <taxon>Ascomycota</taxon>
        <taxon>Saccharomycotina</taxon>
        <taxon>Pichiomycetes</taxon>
        <taxon>Metschnikowiaceae</taxon>
        <taxon>Candidozyma</taxon>
    </lineage>
</organism>
<comment type="cofactor">
    <cofactor evidence="1">
        <name>Mg(2+)</name>
        <dbReference type="ChEBI" id="CHEBI:18420"/>
    </cofactor>
</comment>
<dbReference type="InterPro" id="IPR015419">
    <property type="entry name" value="CTAG/Pcc1"/>
</dbReference>
<evidence type="ECO:0000259" key="18">
    <source>
        <dbReference type="SMART" id="SM00482"/>
    </source>
</evidence>
<gene>
    <name evidence="19" type="ORF">CA7LBN_003423</name>
</gene>
<comment type="similarity">
    <text evidence="3">Belongs to the CTAG/PCC1 family.</text>
</comment>
<dbReference type="EMBL" id="CP076752">
    <property type="protein sequence ID" value="QWW24566.1"/>
    <property type="molecule type" value="Genomic_DNA"/>
</dbReference>
<dbReference type="InterPro" id="IPR041336">
    <property type="entry name" value="DNApol_Exo"/>
</dbReference>
<dbReference type="InterPro" id="IPR019760">
    <property type="entry name" value="DNA-dir_DNA_pol_A_CS"/>
</dbReference>
<feature type="region of interest" description="Disordered" evidence="17">
    <location>
        <begin position="277"/>
        <end position="299"/>
    </location>
</feature>
<dbReference type="SUPFAM" id="SSF56672">
    <property type="entry name" value="DNA/RNA polymerases"/>
    <property type="match status" value="1"/>
</dbReference>
<evidence type="ECO:0000256" key="1">
    <source>
        <dbReference type="ARBA" id="ARBA00001946"/>
    </source>
</evidence>
<proteinExistence type="inferred from homology"/>
<evidence type="ECO:0000256" key="15">
    <source>
        <dbReference type="ARBA" id="ARBA00057053"/>
    </source>
</evidence>